<evidence type="ECO:0000313" key="2">
    <source>
        <dbReference type="Proteomes" id="UP000284375"/>
    </source>
</evidence>
<dbReference type="OrthoDB" id="5243090at2759"/>
<reference evidence="1 2" key="1">
    <citation type="submission" date="2015-09" db="EMBL/GenBank/DDBJ databases">
        <title>Host preference determinants of Valsa canker pathogens revealed by comparative genomics.</title>
        <authorList>
            <person name="Yin Z."/>
            <person name="Huang L."/>
        </authorList>
    </citation>
    <scope>NUCLEOTIDE SEQUENCE [LARGE SCALE GENOMIC DNA]</scope>
    <source>
        <strain evidence="1 2">YSFL</strain>
    </source>
</reference>
<dbReference type="AlphaFoldDB" id="A0A423WDZ8"/>
<organism evidence="1 2">
    <name type="scientific">Cytospora chrysosperma</name>
    <name type="common">Cytospora canker fungus</name>
    <name type="synonym">Sphaeria chrysosperma</name>
    <dbReference type="NCBI Taxonomy" id="252740"/>
    <lineage>
        <taxon>Eukaryota</taxon>
        <taxon>Fungi</taxon>
        <taxon>Dikarya</taxon>
        <taxon>Ascomycota</taxon>
        <taxon>Pezizomycotina</taxon>
        <taxon>Sordariomycetes</taxon>
        <taxon>Sordariomycetidae</taxon>
        <taxon>Diaporthales</taxon>
        <taxon>Cytosporaceae</taxon>
        <taxon>Cytospora</taxon>
    </lineage>
</organism>
<protein>
    <submittedName>
        <fullName evidence="1">Uncharacterized protein</fullName>
    </submittedName>
</protein>
<comment type="caution">
    <text evidence="1">The sequence shown here is derived from an EMBL/GenBank/DDBJ whole genome shotgun (WGS) entry which is preliminary data.</text>
</comment>
<keyword evidence="2" id="KW-1185">Reference proteome</keyword>
<dbReference type="Proteomes" id="UP000284375">
    <property type="component" value="Unassembled WGS sequence"/>
</dbReference>
<proteinExistence type="predicted"/>
<evidence type="ECO:0000313" key="1">
    <source>
        <dbReference type="EMBL" id="ROW01657.1"/>
    </source>
</evidence>
<dbReference type="EMBL" id="LJZO01000006">
    <property type="protein sequence ID" value="ROW01657.1"/>
    <property type="molecule type" value="Genomic_DNA"/>
</dbReference>
<gene>
    <name evidence="1" type="ORF">VSDG_02292</name>
</gene>
<name>A0A423WDZ8_CYTCH</name>
<accession>A0A423WDZ8</accession>
<sequence length="316" mass="35063">MCIQKTTYSCRHTHLQQLPCGNAKKSKQRSWFSFGSAKPVSCHCRYDWDLKQPCPKCRSVPLERMLLEDSSLEEIRTEREQRSRDYGKQTYPYRHYATPQPVGGIYAQPDEHPVRYATPQPVGGIYAQPDEPPLRYATPQPVGGIYSLPTTAQDAASASPDSYYEPVLHAEVTNLPGHYEVSAQVQATEASSPGPYYEPGLNARVANLPGHYDVSASPYTTVPSQFQPAILHPGPTPPQHHRSGMAPQLVPILSVRTRVSVTSPNRSHYMHVPGDGKVSPVSDGWMDPWLVGPLSGAKDVEHQSWQQSPGARYYSS</sequence>